<organism evidence="3 4">
    <name type="scientific">Penicilliopsis zonata CBS 506.65</name>
    <dbReference type="NCBI Taxonomy" id="1073090"/>
    <lineage>
        <taxon>Eukaryota</taxon>
        <taxon>Fungi</taxon>
        <taxon>Dikarya</taxon>
        <taxon>Ascomycota</taxon>
        <taxon>Pezizomycotina</taxon>
        <taxon>Eurotiomycetes</taxon>
        <taxon>Eurotiomycetidae</taxon>
        <taxon>Eurotiales</taxon>
        <taxon>Aspergillaceae</taxon>
        <taxon>Penicilliopsis</taxon>
    </lineage>
</organism>
<dbReference type="PROSITE" id="PS51747">
    <property type="entry name" value="CYT_DCMP_DEAMINASES_2"/>
    <property type="match status" value="1"/>
</dbReference>
<dbReference type="InterPro" id="IPR002125">
    <property type="entry name" value="CMP_dCMP_dom"/>
</dbReference>
<dbReference type="Proteomes" id="UP000184188">
    <property type="component" value="Unassembled WGS sequence"/>
</dbReference>
<proteinExistence type="predicted"/>
<dbReference type="Gene3D" id="3.40.140.10">
    <property type="entry name" value="Cytidine Deaminase, domain 2"/>
    <property type="match status" value="1"/>
</dbReference>
<dbReference type="STRING" id="1073090.A0A1L9SJ21"/>
<dbReference type="SUPFAM" id="SSF53927">
    <property type="entry name" value="Cytidine deaminase-like"/>
    <property type="match status" value="1"/>
</dbReference>
<dbReference type="Pfam" id="PF18785">
    <property type="entry name" value="Inv-AAD"/>
    <property type="match status" value="1"/>
</dbReference>
<dbReference type="GO" id="GO:0003824">
    <property type="term" value="F:catalytic activity"/>
    <property type="evidence" value="ECO:0007669"/>
    <property type="project" value="InterPro"/>
</dbReference>
<accession>A0A1L9SJ21</accession>
<evidence type="ECO:0000259" key="2">
    <source>
        <dbReference type="PROSITE" id="PS51747"/>
    </source>
</evidence>
<protein>
    <recommendedName>
        <fullName evidence="2">CMP/dCMP-type deaminase domain-containing protein</fullName>
    </recommendedName>
</protein>
<sequence length="279" mass="31015">MNSSGLSFTKFLPRPARREPIITEPARYIKMTTFGPGIQPPHTDPHTFYLRKCLALAERSPPRPTNFRVGAILVSRKTDHHDPKKETGDITDDRILSSGYTMELAGNTHAEQCCLANLAAVHGIPDDRVAEILPYEVGRKLVMYVTMEPCGRRLSGNTPCVQRIVATRNSSSSNGDGDGDGFKRLGIEKVYFGVKEPGTFVGQSEGCKILTEAGIEWELVSGLEREILQVAVAGHENRDEEIRAALGTDVDDISVEERRRQEQLPRNPKKRMMEVDLTT</sequence>
<evidence type="ECO:0000256" key="1">
    <source>
        <dbReference type="SAM" id="MobiDB-lite"/>
    </source>
</evidence>
<evidence type="ECO:0000313" key="3">
    <source>
        <dbReference type="EMBL" id="OJJ47198.1"/>
    </source>
</evidence>
<dbReference type="GeneID" id="34614458"/>
<dbReference type="VEuPathDB" id="FungiDB:ASPZODRAFT_25265"/>
<dbReference type="InterPro" id="IPR016193">
    <property type="entry name" value="Cytidine_deaminase-like"/>
</dbReference>
<feature type="region of interest" description="Disordered" evidence="1">
    <location>
        <begin position="257"/>
        <end position="279"/>
    </location>
</feature>
<dbReference type="GO" id="GO:0006139">
    <property type="term" value="P:nucleobase-containing compound metabolic process"/>
    <property type="evidence" value="ECO:0007669"/>
    <property type="project" value="UniProtKB-ARBA"/>
</dbReference>
<evidence type="ECO:0000313" key="4">
    <source>
        <dbReference type="Proteomes" id="UP000184188"/>
    </source>
</evidence>
<keyword evidence="4" id="KW-1185">Reference proteome</keyword>
<reference evidence="4" key="1">
    <citation type="journal article" date="2017" name="Genome Biol.">
        <title>Comparative genomics reveals high biological diversity and specific adaptations in the industrially and medically important fungal genus Aspergillus.</title>
        <authorList>
            <person name="de Vries R.P."/>
            <person name="Riley R."/>
            <person name="Wiebenga A."/>
            <person name="Aguilar-Osorio G."/>
            <person name="Amillis S."/>
            <person name="Uchima C.A."/>
            <person name="Anderluh G."/>
            <person name="Asadollahi M."/>
            <person name="Askin M."/>
            <person name="Barry K."/>
            <person name="Battaglia E."/>
            <person name="Bayram O."/>
            <person name="Benocci T."/>
            <person name="Braus-Stromeyer S.A."/>
            <person name="Caldana C."/>
            <person name="Canovas D."/>
            <person name="Cerqueira G.C."/>
            <person name="Chen F."/>
            <person name="Chen W."/>
            <person name="Choi C."/>
            <person name="Clum A."/>
            <person name="Dos Santos R.A."/>
            <person name="Damasio A.R."/>
            <person name="Diallinas G."/>
            <person name="Emri T."/>
            <person name="Fekete E."/>
            <person name="Flipphi M."/>
            <person name="Freyberg S."/>
            <person name="Gallo A."/>
            <person name="Gournas C."/>
            <person name="Habgood R."/>
            <person name="Hainaut M."/>
            <person name="Harispe M.L."/>
            <person name="Henrissat B."/>
            <person name="Hilden K.S."/>
            <person name="Hope R."/>
            <person name="Hossain A."/>
            <person name="Karabika E."/>
            <person name="Karaffa L."/>
            <person name="Karanyi Z."/>
            <person name="Krasevec N."/>
            <person name="Kuo A."/>
            <person name="Kusch H."/>
            <person name="LaButti K."/>
            <person name="Lagendijk E.L."/>
            <person name="Lapidus A."/>
            <person name="Levasseur A."/>
            <person name="Lindquist E."/>
            <person name="Lipzen A."/>
            <person name="Logrieco A.F."/>
            <person name="MacCabe A."/>
            <person name="Maekelae M.R."/>
            <person name="Malavazi I."/>
            <person name="Melin P."/>
            <person name="Meyer V."/>
            <person name="Mielnichuk N."/>
            <person name="Miskei M."/>
            <person name="Molnar A.P."/>
            <person name="Mule G."/>
            <person name="Ngan C.Y."/>
            <person name="Orejas M."/>
            <person name="Orosz E."/>
            <person name="Ouedraogo J.P."/>
            <person name="Overkamp K.M."/>
            <person name="Park H.-S."/>
            <person name="Perrone G."/>
            <person name="Piumi F."/>
            <person name="Punt P.J."/>
            <person name="Ram A.F."/>
            <person name="Ramon A."/>
            <person name="Rauscher S."/>
            <person name="Record E."/>
            <person name="Riano-Pachon D.M."/>
            <person name="Robert V."/>
            <person name="Roehrig J."/>
            <person name="Ruller R."/>
            <person name="Salamov A."/>
            <person name="Salih N.S."/>
            <person name="Samson R.A."/>
            <person name="Sandor E."/>
            <person name="Sanguinetti M."/>
            <person name="Schuetze T."/>
            <person name="Sepcic K."/>
            <person name="Shelest E."/>
            <person name="Sherlock G."/>
            <person name="Sophianopoulou V."/>
            <person name="Squina F.M."/>
            <person name="Sun H."/>
            <person name="Susca A."/>
            <person name="Todd R.B."/>
            <person name="Tsang A."/>
            <person name="Unkles S.E."/>
            <person name="van de Wiele N."/>
            <person name="van Rossen-Uffink D."/>
            <person name="Oliveira J.V."/>
            <person name="Vesth T.C."/>
            <person name="Visser J."/>
            <person name="Yu J.-H."/>
            <person name="Zhou M."/>
            <person name="Andersen M.R."/>
            <person name="Archer D.B."/>
            <person name="Baker S.E."/>
            <person name="Benoit I."/>
            <person name="Brakhage A.A."/>
            <person name="Braus G.H."/>
            <person name="Fischer R."/>
            <person name="Frisvad J.C."/>
            <person name="Goldman G.H."/>
            <person name="Houbraken J."/>
            <person name="Oakley B."/>
            <person name="Pocsi I."/>
            <person name="Scazzocchio C."/>
            <person name="Seiboth B."/>
            <person name="vanKuyk P.A."/>
            <person name="Wortman J."/>
            <person name="Dyer P.S."/>
            <person name="Grigoriev I.V."/>
        </authorList>
    </citation>
    <scope>NUCLEOTIDE SEQUENCE [LARGE SCALE GENOMIC DNA]</scope>
    <source>
        <strain evidence="4">CBS 506.65</strain>
    </source>
</reference>
<dbReference type="EMBL" id="KV878341">
    <property type="protein sequence ID" value="OJJ47198.1"/>
    <property type="molecule type" value="Genomic_DNA"/>
</dbReference>
<dbReference type="RefSeq" id="XP_022581708.1">
    <property type="nucleotide sequence ID" value="XM_022727994.1"/>
</dbReference>
<feature type="domain" description="CMP/dCMP-type deaminase" evidence="2">
    <location>
        <begin position="44"/>
        <end position="185"/>
    </location>
</feature>
<dbReference type="OrthoDB" id="252265at2759"/>
<dbReference type="AlphaFoldDB" id="A0A1L9SJ21"/>
<gene>
    <name evidence="3" type="ORF">ASPZODRAFT_25265</name>
</gene>
<name>A0A1L9SJ21_9EURO</name>